<feature type="signal peptide" evidence="6">
    <location>
        <begin position="1"/>
        <end position="20"/>
    </location>
</feature>
<evidence type="ECO:0000256" key="5">
    <source>
        <dbReference type="RuleBase" id="RU004398"/>
    </source>
</evidence>
<keyword evidence="8" id="KW-1185">Reference proteome</keyword>
<proteinExistence type="inferred from homology"/>
<keyword evidence="6" id="KW-0732">Signal</keyword>
<dbReference type="PANTHER" id="PTHR15840">
    <property type="entry name" value="CGI-121 FAMILY MEMBER"/>
    <property type="match status" value="1"/>
</dbReference>
<dbReference type="AlphaFoldDB" id="A0A7R9QLU1"/>
<reference evidence="7" key="1">
    <citation type="submission" date="2020-11" db="EMBL/GenBank/DDBJ databases">
        <authorList>
            <person name="Tran Van P."/>
        </authorList>
    </citation>
    <scope>NUCLEOTIDE SEQUENCE</scope>
</reference>
<dbReference type="InterPro" id="IPR013926">
    <property type="entry name" value="CGI121/TPRKB"/>
</dbReference>
<dbReference type="Gene3D" id="3.30.2380.10">
    <property type="entry name" value="CGI121/TPRKB"/>
    <property type="match status" value="1"/>
</dbReference>
<evidence type="ECO:0000313" key="7">
    <source>
        <dbReference type="EMBL" id="CAD7650665.1"/>
    </source>
</evidence>
<name>A0A7R9QLU1_9ACAR</name>
<dbReference type="Pfam" id="PF08617">
    <property type="entry name" value="CGI-121"/>
    <property type="match status" value="1"/>
</dbReference>
<dbReference type="GO" id="GO:0005829">
    <property type="term" value="C:cytosol"/>
    <property type="evidence" value="ECO:0007669"/>
    <property type="project" value="TreeGrafter"/>
</dbReference>
<evidence type="ECO:0000313" key="8">
    <source>
        <dbReference type="Proteomes" id="UP000728032"/>
    </source>
</evidence>
<sequence length="134" mass="14972">MRHALLCMKVSIICLKFLSGLKPTTTSASSALKLLVFRFTLTLISFKITESLKTFGVTPTDDSLPVIVLSVDQMNDTLNTEVFDKIDGKLVAMDSLKSLRNDSLIDKIYNLKNCTNESQKWDLIVTRIATKDIV</sequence>
<accession>A0A7R9QLU1</accession>
<dbReference type="GO" id="GO:0005634">
    <property type="term" value="C:nucleus"/>
    <property type="evidence" value="ECO:0007669"/>
    <property type="project" value="UniProtKB-SubCell"/>
</dbReference>
<protein>
    <submittedName>
        <fullName evidence="7">Uncharacterized protein</fullName>
    </submittedName>
</protein>
<dbReference type="Proteomes" id="UP000728032">
    <property type="component" value="Unassembled WGS sequence"/>
</dbReference>
<evidence type="ECO:0000256" key="1">
    <source>
        <dbReference type="ARBA" id="ARBA00004123"/>
    </source>
</evidence>
<gene>
    <name evidence="7" type="ORF">ONB1V03_LOCUS7926</name>
</gene>
<feature type="chain" id="PRO_5036211900" evidence="6">
    <location>
        <begin position="21"/>
        <end position="134"/>
    </location>
</feature>
<organism evidence="7">
    <name type="scientific">Oppiella nova</name>
    <dbReference type="NCBI Taxonomy" id="334625"/>
    <lineage>
        <taxon>Eukaryota</taxon>
        <taxon>Metazoa</taxon>
        <taxon>Ecdysozoa</taxon>
        <taxon>Arthropoda</taxon>
        <taxon>Chelicerata</taxon>
        <taxon>Arachnida</taxon>
        <taxon>Acari</taxon>
        <taxon>Acariformes</taxon>
        <taxon>Sarcoptiformes</taxon>
        <taxon>Oribatida</taxon>
        <taxon>Brachypylina</taxon>
        <taxon>Oppioidea</taxon>
        <taxon>Oppiidae</taxon>
        <taxon>Oppiella</taxon>
    </lineage>
</organism>
<dbReference type="EMBL" id="CAJPVJ010004258">
    <property type="protein sequence ID" value="CAG2168436.1"/>
    <property type="molecule type" value="Genomic_DNA"/>
</dbReference>
<dbReference type="PANTHER" id="PTHR15840:SF10">
    <property type="entry name" value="EKC_KEOPS COMPLEX SUBUNIT TPRKB"/>
    <property type="match status" value="1"/>
</dbReference>
<evidence type="ECO:0000256" key="6">
    <source>
        <dbReference type="SAM" id="SignalP"/>
    </source>
</evidence>
<dbReference type="EMBL" id="OC919083">
    <property type="protein sequence ID" value="CAD7650665.1"/>
    <property type="molecule type" value="Genomic_DNA"/>
</dbReference>
<dbReference type="OrthoDB" id="329139at2759"/>
<keyword evidence="3" id="KW-0819">tRNA processing</keyword>
<evidence type="ECO:0000256" key="2">
    <source>
        <dbReference type="ARBA" id="ARBA00005546"/>
    </source>
</evidence>
<dbReference type="InterPro" id="IPR036504">
    <property type="entry name" value="CGI121/TPRKB_sf"/>
</dbReference>
<dbReference type="GO" id="GO:0002949">
    <property type="term" value="P:tRNA threonylcarbamoyladenosine modification"/>
    <property type="evidence" value="ECO:0007669"/>
    <property type="project" value="TreeGrafter"/>
</dbReference>
<keyword evidence="4 5" id="KW-0539">Nucleus</keyword>
<comment type="subcellular location">
    <subcellularLocation>
        <location evidence="1">Nucleus</location>
    </subcellularLocation>
</comment>
<comment type="similarity">
    <text evidence="2 5">Belongs to the CGI121/TPRKB family.</text>
</comment>
<evidence type="ECO:0000256" key="4">
    <source>
        <dbReference type="ARBA" id="ARBA00023242"/>
    </source>
</evidence>
<dbReference type="GO" id="GO:0000408">
    <property type="term" value="C:EKC/KEOPS complex"/>
    <property type="evidence" value="ECO:0007669"/>
    <property type="project" value="TreeGrafter"/>
</dbReference>
<evidence type="ECO:0000256" key="3">
    <source>
        <dbReference type="ARBA" id="ARBA00022694"/>
    </source>
</evidence>